<accession>A0A4V1ERS0</accession>
<dbReference type="PROSITE" id="PS51669">
    <property type="entry name" value="4FE4S_MOW_BIS_MGD"/>
    <property type="match status" value="1"/>
</dbReference>
<keyword evidence="21" id="KW-1185">Reference proteome</keyword>
<keyword evidence="6" id="KW-0874">Quinone</keyword>
<feature type="domain" description="4Fe-4S ferredoxin-type" evidence="17">
    <location>
        <begin position="180"/>
        <end position="212"/>
    </location>
</feature>
<dbReference type="Pfam" id="PF04879">
    <property type="entry name" value="Molybdop_Fe4S4"/>
    <property type="match status" value="1"/>
</dbReference>
<dbReference type="GO" id="GO:0016020">
    <property type="term" value="C:membrane"/>
    <property type="evidence" value="ECO:0007669"/>
    <property type="project" value="UniProtKB-SubCell"/>
</dbReference>
<dbReference type="SMART" id="SM00929">
    <property type="entry name" value="NADH-G_4Fe-4S_3"/>
    <property type="match status" value="1"/>
</dbReference>
<dbReference type="InterPro" id="IPR054351">
    <property type="entry name" value="NADH_UbQ_OxRdtase_ferredoxin"/>
</dbReference>
<comment type="subcellular location">
    <subcellularLocation>
        <location evidence="2">Membrane</location>
    </subcellularLocation>
</comment>
<dbReference type="FunFam" id="3.10.20.740:FF:000004">
    <property type="entry name" value="NADH-quinone oxidoreductase"/>
    <property type="match status" value="1"/>
</dbReference>
<keyword evidence="11" id="KW-0411">Iron-sulfur</keyword>
<dbReference type="Pfam" id="PF10588">
    <property type="entry name" value="NADH-G_4Fe-4S_3"/>
    <property type="match status" value="1"/>
</dbReference>
<evidence type="ECO:0000256" key="3">
    <source>
        <dbReference type="ARBA" id="ARBA00005404"/>
    </source>
</evidence>
<dbReference type="InterPro" id="IPR000283">
    <property type="entry name" value="NADH_UbQ_OxRdtase_75kDa_su_CS"/>
</dbReference>
<dbReference type="OrthoDB" id="5477845at2"/>
<dbReference type="InterPro" id="IPR036010">
    <property type="entry name" value="2Fe-2S_ferredoxin-like_sf"/>
</dbReference>
<dbReference type="Pfam" id="PF00384">
    <property type="entry name" value="Molybdopterin"/>
    <property type="match status" value="1"/>
</dbReference>
<comment type="cofactor">
    <cofactor evidence="1">
        <name>[4Fe-4S] cluster</name>
        <dbReference type="ChEBI" id="CHEBI:49883"/>
    </cofactor>
</comment>
<dbReference type="InterPro" id="IPR006656">
    <property type="entry name" value="Mopterin_OxRdtase"/>
</dbReference>
<evidence type="ECO:0000256" key="10">
    <source>
        <dbReference type="ARBA" id="ARBA00023004"/>
    </source>
</evidence>
<dbReference type="Proteomes" id="UP000298602">
    <property type="component" value="Chromosome"/>
</dbReference>
<dbReference type="GO" id="GO:0051539">
    <property type="term" value="F:4 iron, 4 sulfur cluster binding"/>
    <property type="evidence" value="ECO:0007669"/>
    <property type="project" value="UniProtKB-KW"/>
</dbReference>
<dbReference type="AlphaFoldDB" id="A0A4V1ERS0"/>
<dbReference type="PROSITE" id="PS51085">
    <property type="entry name" value="2FE2S_FER_2"/>
    <property type="match status" value="1"/>
</dbReference>
<evidence type="ECO:0000256" key="4">
    <source>
        <dbReference type="ARBA" id="ARBA00022485"/>
    </source>
</evidence>
<dbReference type="PANTHER" id="PTHR43105">
    <property type="entry name" value="RESPIRATORY NITRATE REDUCTASE"/>
    <property type="match status" value="1"/>
</dbReference>
<evidence type="ECO:0000313" key="20">
    <source>
        <dbReference type="EMBL" id="QCQ22611.1"/>
    </source>
</evidence>
<dbReference type="RefSeq" id="WP_137424895.1">
    <property type="nucleotide sequence ID" value="NZ_CP040098.1"/>
</dbReference>
<evidence type="ECO:0000256" key="11">
    <source>
        <dbReference type="ARBA" id="ARBA00023014"/>
    </source>
</evidence>
<organism evidence="20 21">
    <name type="scientific">Desulfoglaeba alkanexedens ALDC</name>
    <dbReference type="NCBI Taxonomy" id="980445"/>
    <lineage>
        <taxon>Bacteria</taxon>
        <taxon>Pseudomonadati</taxon>
        <taxon>Thermodesulfobacteriota</taxon>
        <taxon>Syntrophobacteria</taxon>
        <taxon>Syntrophobacterales</taxon>
        <taxon>Syntrophobacteraceae</taxon>
        <taxon>Desulfoglaeba</taxon>
    </lineage>
</organism>
<evidence type="ECO:0000313" key="21">
    <source>
        <dbReference type="Proteomes" id="UP000298602"/>
    </source>
</evidence>
<evidence type="ECO:0000256" key="8">
    <source>
        <dbReference type="ARBA" id="ARBA00022737"/>
    </source>
</evidence>
<dbReference type="InterPro" id="IPR017900">
    <property type="entry name" value="4Fe4S_Fe_S_CS"/>
</dbReference>
<dbReference type="PROSITE" id="PS51379">
    <property type="entry name" value="4FE4S_FER_2"/>
    <property type="match status" value="2"/>
</dbReference>
<evidence type="ECO:0000259" key="18">
    <source>
        <dbReference type="PROSITE" id="PS51669"/>
    </source>
</evidence>
<dbReference type="SUPFAM" id="SSF54292">
    <property type="entry name" value="2Fe-2S ferredoxin-like"/>
    <property type="match status" value="1"/>
</dbReference>
<proteinExistence type="inferred from homology"/>
<dbReference type="SMART" id="SM00926">
    <property type="entry name" value="Molybdop_Fe4S4"/>
    <property type="match status" value="1"/>
</dbReference>
<dbReference type="Gene3D" id="2.20.25.90">
    <property type="entry name" value="ADC-like domains"/>
    <property type="match status" value="1"/>
</dbReference>
<evidence type="ECO:0000256" key="13">
    <source>
        <dbReference type="ARBA" id="ARBA00023075"/>
    </source>
</evidence>
<keyword evidence="13" id="KW-0830">Ubiquinone</keyword>
<dbReference type="PIRSF" id="PIRSF036643">
    <property type="entry name" value="FDH_alpha"/>
    <property type="match status" value="1"/>
</dbReference>
<comment type="similarity">
    <text evidence="3">Belongs to the complex I 75 kDa subunit family.</text>
</comment>
<feature type="domain" description="4Fe-4S His(Cys)3-ligated-type" evidence="19">
    <location>
        <begin position="81"/>
        <end position="120"/>
    </location>
</feature>
<dbReference type="SUPFAM" id="SSF53706">
    <property type="entry name" value="Formate dehydrogenase/DMSO reductase, domains 1-3"/>
    <property type="match status" value="1"/>
</dbReference>
<dbReference type="Gene3D" id="3.40.228.10">
    <property type="entry name" value="Dimethylsulfoxide Reductase, domain 2"/>
    <property type="match status" value="1"/>
</dbReference>
<dbReference type="PANTHER" id="PTHR43105:SF10">
    <property type="entry name" value="NADH-QUINONE OXIDOREDUCTASE SUBUNIT G"/>
    <property type="match status" value="1"/>
</dbReference>
<reference evidence="20 21" key="2">
    <citation type="submission" date="2019-05" db="EMBL/GenBank/DDBJ databases">
        <authorList>
            <person name="Suflita J.M."/>
            <person name="Marks C.R."/>
        </authorList>
    </citation>
    <scope>NUCLEOTIDE SEQUENCE [LARGE SCALE GENOMIC DNA]</scope>
    <source>
        <strain evidence="20 21">ALDC</strain>
    </source>
</reference>
<evidence type="ECO:0000256" key="6">
    <source>
        <dbReference type="ARBA" id="ARBA00022719"/>
    </source>
</evidence>
<dbReference type="SUPFAM" id="SSF50692">
    <property type="entry name" value="ADC-like"/>
    <property type="match status" value="1"/>
</dbReference>
<evidence type="ECO:0000256" key="14">
    <source>
        <dbReference type="ARBA" id="ARBA00023136"/>
    </source>
</evidence>
<evidence type="ECO:0000256" key="1">
    <source>
        <dbReference type="ARBA" id="ARBA00001966"/>
    </source>
</evidence>
<dbReference type="InterPro" id="IPR017896">
    <property type="entry name" value="4Fe4S_Fe-S-bd"/>
</dbReference>
<dbReference type="GO" id="GO:0042773">
    <property type="term" value="P:ATP synthesis coupled electron transport"/>
    <property type="evidence" value="ECO:0007669"/>
    <property type="project" value="InterPro"/>
</dbReference>
<evidence type="ECO:0000256" key="2">
    <source>
        <dbReference type="ARBA" id="ARBA00004370"/>
    </source>
</evidence>
<dbReference type="InterPro" id="IPR009010">
    <property type="entry name" value="Asp_de-COase-like_dom_sf"/>
</dbReference>
<dbReference type="GO" id="GO:0046872">
    <property type="term" value="F:metal ion binding"/>
    <property type="evidence" value="ECO:0007669"/>
    <property type="project" value="UniProtKB-KW"/>
</dbReference>
<dbReference type="PROSITE" id="PS00198">
    <property type="entry name" value="4FE4S_FER_1"/>
    <property type="match status" value="1"/>
</dbReference>
<keyword evidence="5" id="KW-0001">2Fe-2S</keyword>
<dbReference type="GO" id="GO:0003954">
    <property type="term" value="F:NADH dehydrogenase activity"/>
    <property type="evidence" value="ECO:0007669"/>
    <property type="project" value="TreeGrafter"/>
</dbReference>
<sequence>MMSDIRIWINDQEVKAKVGQTIMQAADAVGTYIPRLCYHPALEPSGSCRLCAVEIEGYRGLPAACSTPVEEGMRIQTQTPKVIDFRREMLRLILQDHPRECLGCPRNGSCELQQLVAAVGIDFPYPAPSVNRPPAMPGGRYFERDYSLCVRCGRCVRICHEVRGARAIVFREVVGRQEVGTPFDRPLEAVGCEFCGACVDVCPVGALRDNLQDFHRESREHIQAVCERLTAIVTHLYKKELESIWKTGICPVCGAGCRLLYELSPDGDIMRVKPDVDGPSNRGQACVQGRFLLNRYRGRPDRLQKPLIDNGGGLKETDWETALHRAAEAFKAHAPGAAAVLTDGRATNEELYALKRFAEDVLKTPAVAVVSPEEDAATSLALQKELGLVGCTNSYADLPHAGTILAFGFAPAATHPIAGTRIREAVLGGSKLIVANPYDIAIARYAHIHLRYAPGTELPLICGLIRVMVDNRGAGEQFAAKHADELKAVRKSLEPYDLETVSHLTGIHEELLVEAGCMLAAHHPVAAIFGRGLTRSPDAAEAVRALCALVRMTDSLGRPGGGVAPLYGTSNLQGARNLGFRFDGLELLKAGKIKALYLAMETYEPDLLDALAPLLGGVDFVAVQDVVRPPENLKADVALPQASIMEKEGSLTNLERRVQWTEAVLDPPGDAKPVFAALSALAERMGTQSFLPESAEALFVEATRSAAGSEGISMSRAKFQPVQWPCPTEDHPGTPVLFECEEPAWNGWRAPALRPQDPEESPDADFPYRAVTKESLRPAYSGPLLAPEALAALSFDGEIEMNPADAYPLGCLPGDAVNVSLRLGELSGRLALNIHLPRGLVAVPASMMQAVSGGTPVEGRVYAAKVEKK</sequence>
<evidence type="ECO:0000259" key="17">
    <source>
        <dbReference type="PROSITE" id="PS51379"/>
    </source>
</evidence>
<dbReference type="Gene3D" id="3.10.20.740">
    <property type="match status" value="1"/>
</dbReference>
<evidence type="ECO:0000259" key="19">
    <source>
        <dbReference type="PROSITE" id="PS51839"/>
    </source>
</evidence>
<dbReference type="GO" id="GO:0008137">
    <property type="term" value="F:NADH dehydrogenase (ubiquinone) activity"/>
    <property type="evidence" value="ECO:0007669"/>
    <property type="project" value="InterPro"/>
</dbReference>
<dbReference type="KEGG" id="dax:FDQ92_10800"/>
<keyword evidence="4" id="KW-0004">4Fe-4S</keyword>
<dbReference type="Pfam" id="PF22117">
    <property type="entry name" value="Fer4_Nqo3"/>
    <property type="match status" value="1"/>
</dbReference>
<evidence type="ECO:0000256" key="7">
    <source>
        <dbReference type="ARBA" id="ARBA00022723"/>
    </source>
</evidence>
<evidence type="ECO:0000256" key="12">
    <source>
        <dbReference type="ARBA" id="ARBA00023027"/>
    </source>
</evidence>
<feature type="domain" description="4Fe-4S Mo/W bis-MGD-type" evidence="18">
    <location>
        <begin position="243"/>
        <end position="300"/>
    </location>
</feature>
<reference evidence="20 21" key="1">
    <citation type="submission" date="2019-05" db="EMBL/GenBank/DDBJ databases">
        <title>The Complete Genome Sequence of the n-alkane-degrading Desulfoglaeba alkanexedens ALDC reveals multiple alkylsuccinate synthase gene clusters.</title>
        <authorList>
            <person name="Callaghan A.V."/>
            <person name="Davidova I.A."/>
            <person name="Duncan K.E."/>
            <person name="Morris B."/>
            <person name="McInerney M.J."/>
        </authorList>
    </citation>
    <scope>NUCLEOTIDE SEQUENCE [LARGE SCALE GENOMIC DNA]</scope>
    <source>
        <strain evidence="20 21">ALDC</strain>
    </source>
</reference>
<name>A0A4V1ERS0_9BACT</name>
<dbReference type="Gene3D" id="3.30.70.20">
    <property type="match status" value="1"/>
</dbReference>
<evidence type="ECO:0000256" key="9">
    <source>
        <dbReference type="ARBA" id="ARBA00022967"/>
    </source>
</evidence>
<gene>
    <name evidence="20" type="ORF">FDQ92_10800</name>
</gene>
<evidence type="ECO:0000256" key="5">
    <source>
        <dbReference type="ARBA" id="ARBA00022714"/>
    </source>
</evidence>
<dbReference type="SUPFAM" id="SSF54862">
    <property type="entry name" value="4Fe-4S ferredoxins"/>
    <property type="match status" value="1"/>
</dbReference>
<dbReference type="GO" id="GO:0051537">
    <property type="term" value="F:2 iron, 2 sulfur cluster binding"/>
    <property type="evidence" value="ECO:0007669"/>
    <property type="project" value="UniProtKB-KW"/>
</dbReference>
<dbReference type="Gene3D" id="2.40.40.20">
    <property type="match status" value="1"/>
</dbReference>
<feature type="domain" description="4Fe-4S ferredoxin-type" evidence="17">
    <location>
        <begin position="140"/>
        <end position="171"/>
    </location>
</feature>
<dbReference type="FunFam" id="3.30.70.20:FF:000035">
    <property type="entry name" value="Iron hydrogenase 1"/>
    <property type="match status" value="1"/>
</dbReference>
<keyword evidence="14" id="KW-0472">Membrane</keyword>
<keyword evidence="10" id="KW-0408">Iron</keyword>
<keyword evidence="8" id="KW-0677">Repeat</keyword>
<evidence type="ECO:0000259" key="16">
    <source>
        <dbReference type="PROSITE" id="PS51085"/>
    </source>
</evidence>
<keyword evidence="9" id="KW-1278">Translocase</keyword>
<dbReference type="Pfam" id="PF13510">
    <property type="entry name" value="Fer2_4"/>
    <property type="match status" value="1"/>
</dbReference>
<dbReference type="InterPro" id="IPR050123">
    <property type="entry name" value="Prok_molybdopt-oxidoreductase"/>
</dbReference>
<evidence type="ECO:0000256" key="15">
    <source>
        <dbReference type="ARBA" id="ARBA00034078"/>
    </source>
</evidence>
<keyword evidence="7" id="KW-0479">Metal-binding</keyword>
<keyword evidence="12" id="KW-0520">NAD</keyword>
<dbReference type="InterPro" id="IPR019574">
    <property type="entry name" value="NADH_UbQ_OxRdtase_Gsu_4Fe4S-bd"/>
</dbReference>
<dbReference type="PROSITE" id="PS00641">
    <property type="entry name" value="COMPLEX1_75K_1"/>
    <property type="match status" value="1"/>
</dbReference>
<dbReference type="CDD" id="cd00207">
    <property type="entry name" value="fer2"/>
    <property type="match status" value="1"/>
</dbReference>
<protein>
    <submittedName>
        <fullName evidence="20">2Fe-2S iron-sulfur cluster binding domain-containing protein</fullName>
    </submittedName>
</protein>
<dbReference type="PROSITE" id="PS51839">
    <property type="entry name" value="4FE4S_HC3"/>
    <property type="match status" value="1"/>
</dbReference>
<dbReference type="GO" id="GO:0048038">
    <property type="term" value="F:quinone binding"/>
    <property type="evidence" value="ECO:0007669"/>
    <property type="project" value="UniProtKB-KW"/>
</dbReference>
<dbReference type="InterPro" id="IPR006963">
    <property type="entry name" value="Mopterin_OxRdtase_4Fe-4S_dom"/>
</dbReference>
<feature type="domain" description="2Fe-2S ferredoxin-type" evidence="16">
    <location>
        <begin position="3"/>
        <end position="81"/>
    </location>
</feature>
<dbReference type="InterPro" id="IPR001041">
    <property type="entry name" value="2Fe-2S_ferredoxin-type"/>
</dbReference>
<dbReference type="EMBL" id="CP040098">
    <property type="protein sequence ID" value="QCQ22611.1"/>
    <property type="molecule type" value="Genomic_DNA"/>
</dbReference>
<dbReference type="Gene3D" id="3.40.50.740">
    <property type="match status" value="2"/>
</dbReference>
<comment type="cofactor">
    <cofactor evidence="15">
        <name>[2Fe-2S] cluster</name>
        <dbReference type="ChEBI" id="CHEBI:190135"/>
    </cofactor>
</comment>